<evidence type="ECO:0000256" key="5">
    <source>
        <dbReference type="SAM" id="MobiDB-lite"/>
    </source>
</evidence>
<dbReference type="InterPro" id="IPR036779">
    <property type="entry name" value="LysM_dom_sf"/>
</dbReference>
<name>A0A2N6NI85_BEABA</name>
<dbReference type="EMBL" id="MRVG01000007">
    <property type="protein sequence ID" value="PMB66926.1"/>
    <property type="molecule type" value="Genomic_DNA"/>
</dbReference>
<evidence type="ECO:0000259" key="7">
    <source>
        <dbReference type="PROSITE" id="PS51782"/>
    </source>
</evidence>
<evidence type="ECO:0000256" key="2">
    <source>
        <dbReference type="ARBA" id="ARBA00022729"/>
    </source>
</evidence>
<dbReference type="Gene3D" id="3.10.350.10">
    <property type="entry name" value="LysM domain"/>
    <property type="match status" value="5"/>
</dbReference>
<comment type="caution">
    <text evidence="8">The sequence shown here is derived from an EMBL/GenBank/DDBJ whole genome shotgun (WGS) entry which is preliminary data.</text>
</comment>
<feature type="domain" description="LysM" evidence="7">
    <location>
        <begin position="24"/>
        <end position="71"/>
    </location>
</feature>
<accession>A0A2N6NI85</accession>
<protein>
    <submittedName>
        <fullName evidence="8">LysM domain-containing protein</fullName>
    </submittedName>
</protein>
<dbReference type="AlphaFoldDB" id="A0A2N6NI85"/>
<dbReference type="PROSITE" id="PS51782">
    <property type="entry name" value="LYSM"/>
    <property type="match status" value="5"/>
</dbReference>
<evidence type="ECO:0000256" key="3">
    <source>
        <dbReference type="ARBA" id="ARBA00023026"/>
    </source>
</evidence>
<dbReference type="InterPro" id="IPR018392">
    <property type="entry name" value="LysM"/>
</dbReference>
<gene>
    <name evidence="8" type="ORF">BM221_006584</name>
</gene>
<proteinExistence type="inferred from homology"/>
<keyword evidence="2 6" id="KW-0732">Signal</keyword>
<dbReference type="PANTHER" id="PTHR34997:SF2">
    <property type="entry name" value="LYSM DOMAIN-CONTAINING PROTEIN-RELATED"/>
    <property type="match status" value="1"/>
</dbReference>
<keyword evidence="3" id="KW-0843">Virulence</keyword>
<comment type="similarity">
    <text evidence="4">Belongs to the secreted LysM effector family.</text>
</comment>
<sequence>MTRFATTLVAALAGANLAAAKCSYKWRAHAGDTCDSLSSDWGVQVSDFIKWNPSVGANCSNGVTAGQEYCVEDDGAGSKPTTPPTGSPTTLTTAVTTASSTPTQPTDGAPSPIQDGVAKDCKSAHSCKAWYKVQAGDTCDKIVSKYGAFSTDDFLKWNPAAGSDCTGLWVDYYVCVGVAGTPTSPIGSNPSKPSPTQAGVAKDCQKWYKVKSGDTCDKIKNQFNTFSLDDFFNNSLKWNPAAGKDCSGLWVDYFVCVGVPSTPTSPTGSDPSKPSPTQDGLTDKCTKFYKAQKGDTCQKIVDSLRTFTVSEFTSWNPAVGKDCTGLWVDYYYCIAVPGTPANPGPVRPSPVQDGITSKCNKYYKVQSGDYCDKIINKYNKAFNLEQLVSWNPAIGKDCSHLFVDFYICVGVQLTLLYGLNHQLLHPTLEWHLAPHPLQLTQIHVYKADLALCALCGVALLISNTSQRQDHPAPGVHDHAAACASPVRSVNALGNVRICAGRACQALAVPGWARATAVSANRRSKQIKLPMRPSGESKGAVRRVPGCTVALSRSAP</sequence>
<dbReference type="SMART" id="SM00257">
    <property type="entry name" value="LysM"/>
    <property type="match status" value="5"/>
</dbReference>
<dbReference type="InterPro" id="IPR052210">
    <property type="entry name" value="LysM1-like"/>
</dbReference>
<dbReference type="Proteomes" id="UP000235728">
    <property type="component" value="Unassembled WGS sequence"/>
</dbReference>
<dbReference type="SUPFAM" id="SSF54106">
    <property type="entry name" value="LysM domain"/>
    <property type="match status" value="4"/>
</dbReference>
<feature type="chain" id="PRO_5014931301" evidence="6">
    <location>
        <begin position="21"/>
        <end position="555"/>
    </location>
</feature>
<feature type="domain" description="LysM" evidence="7">
    <location>
        <begin position="206"/>
        <end position="257"/>
    </location>
</feature>
<dbReference type="GO" id="GO:0008061">
    <property type="term" value="F:chitin binding"/>
    <property type="evidence" value="ECO:0007669"/>
    <property type="project" value="UniProtKB-KW"/>
</dbReference>
<keyword evidence="1" id="KW-0147">Chitin-binding</keyword>
<organism evidence="8 9">
    <name type="scientific">Beauveria bassiana</name>
    <name type="common">White muscardine disease fungus</name>
    <name type="synonym">Tritirachium shiotae</name>
    <dbReference type="NCBI Taxonomy" id="176275"/>
    <lineage>
        <taxon>Eukaryota</taxon>
        <taxon>Fungi</taxon>
        <taxon>Dikarya</taxon>
        <taxon>Ascomycota</taxon>
        <taxon>Pezizomycotina</taxon>
        <taxon>Sordariomycetes</taxon>
        <taxon>Hypocreomycetidae</taxon>
        <taxon>Hypocreales</taxon>
        <taxon>Cordycipitaceae</taxon>
        <taxon>Beauveria</taxon>
    </lineage>
</organism>
<reference evidence="8 9" key="1">
    <citation type="journal article" date="2016" name="Appl. Microbiol. Biotechnol.">
        <title>Characterization of T-DNA insertion mutants with decreased virulence in the entomopathogenic fungus Beauveria bassiana JEF-007.</title>
        <authorList>
            <person name="Kim S."/>
            <person name="Lee S.J."/>
            <person name="Nai Y.S."/>
            <person name="Yu J.S."/>
            <person name="Lee M.R."/>
            <person name="Yang Y.T."/>
            <person name="Kim J.S."/>
        </authorList>
    </citation>
    <scope>NUCLEOTIDE SEQUENCE [LARGE SCALE GENOMIC DNA]</scope>
    <source>
        <strain evidence="8 9">JEF-007</strain>
    </source>
</reference>
<dbReference type="PANTHER" id="PTHR34997">
    <property type="entry name" value="AM15"/>
    <property type="match status" value="1"/>
</dbReference>
<evidence type="ECO:0000313" key="9">
    <source>
        <dbReference type="Proteomes" id="UP000235728"/>
    </source>
</evidence>
<feature type="region of interest" description="Disordered" evidence="5">
    <location>
        <begin position="74"/>
        <end position="113"/>
    </location>
</feature>
<feature type="domain" description="LysM" evidence="7">
    <location>
        <begin position="361"/>
        <end position="409"/>
    </location>
</feature>
<feature type="domain" description="LysM" evidence="7">
    <location>
        <begin position="287"/>
        <end position="334"/>
    </location>
</feature>
<feature type="compositionally biased region" description="Low complexity" evidence="5">
    <location>
        <begin position="87"/>
        <end position="106"/>
    </location>
</feature>
<dbReference type="CDD" id="cd00118">
    <property type="entry name" value="LysM"/>
    <property type="match status" value="5"/>
</dbReference>
<feature type="domain" description="LysM" evidence="7">
    <location>
        <begin position="129"/>
        <end position="176"/>
    </location>
</feature>
<evidence type="ECO:0000256" key="6">
    <source>
        <dbReference type="SAM" id="SignalP"/>
    </source>
</evidence>
<dbReference type="Pfam" id="PF01476">
    <property type="entry name" value="LysM"/>
    <property type="match status" value="4"/>
</dbReference>
<evidence type="ECO:0000256" key="1">
    <source>
        <dbReference type="ARBA" id="ARBA00022669"/>
    </source>
</evidence>
<evidence type="ECO:0000256" key="4">
    <source>
        <dbReference type="ARBA" id="ARBA00044955"/>
    </source>
</evidence>
<feature type="signal peptide" evidence="6">
    <location>
        <begin position="1"/>
        <end position="20"/>
    </location>
</feature>
<evidence type="ECO:0000313" key="8">
    <source>
        <dbReference type="EMBL" id="PMB66926.1"/>
    </source>
</evidence>